<name>A0A1G6X385_PEPNI</name>
<feature type="transmembrane region" description="Helical" evidence="1">
    <location>
        <begin position="6"/>
        <end position="27"/>
    </location>
</feature>
<dbReference type="EMBL" id="FNAF01000006">
    <property type="protein sequence ID" value="SDD72588.1"/>
    <property type="molecule type" value="Genomic_DNA"/>
</dbReference>
<dbReference type="AlphaFoldDB" id="A0A1G6X385"/>
<evidence type="ECO:0000256" key="1">
    <source>
        <dbReference type="SAM" id="Phobius"/>
    </source>
</evidence>
<organism evidence="2 3">
    <name type="scientific">Peptococcus niger</name>
    <dbReference type="NCBI Taxonomy" id="2741"/>
    <lineage>
        <taxon>Bacteria</taxon>
        <taxon>Bacillati</taxon>
        <taxon>Bacillota</taxon>
        <taxon>Clostridia</taxon>
        <taxon>Eubacteriales</taxon>
        <taxon>Peptococcaceae</taxon>
        <taxon>Peptococcus</taxon>
    </lineage>
</organism>
<reference evidence="2 3" key="1">
    <citation type="submission" date="2016-10" db="EMBL/GenBank/DDBJ databases">
        <authorList>
            <person name="de Groot N.N."/>
        </authorList>
    </citation>
    <scope>NUCLEOTIDE SEQUENCE [LARGE SCALE GENOMIC DNA]</scope>
    <source>
        <strain evidence="2 3">DSM 20475</strain>
    </source>
</reference>
<dbReference type="STRING" id="2741.SAMN04489866_10642"/>
<keyword evidence="1" id="KW-0812">Transmembrane</keyword>
<keyword evidence="1" id="KW-0472">Membrane</keyword>
<sequence length="35" mass="3788">MLKPVVAGGGLFTLVLAVCLLPAWILYRAFVNGKR</sequence>
<dbReference type="Proteomes" id="UP000198995">
    <property type="component" value="Unassembled WGS sequence"/>
</dbReference>
<evidence type="ECO:0000313" key="2">
    <source>
        <dbReference type="EMBL" id="SDD72588.1"/>
    </source>
</evidence>
<proteinExistence type="predicted"/>
<accession>A0A1G6X385</accession>
<keyword evidence="3" id="KW-1185">Reference proteome</keyword>
<keyword evidence="1" id="KW-1133">Transmembrane helix</keyword>
<gene>
    <name evidence="2" type="ORF">SAMN04489866_10642</name>
</gene>
<evidence type="ECO:0000313" key="3">
    <source>
        <dbReference type="Proteomes" id="UP000198995"/>
    </source>
</evidence>
<protein>
    <submittedName>
        <fullName evidence="2">Uncharacterized protein</fullName>
    </submittedName>
</protein>